<accession>A0AA39RKT6</accession>
<dbReference type="Proteomes" id="UP001168877">
    <property type="component" value="Unassembled WGS sequence"/>
</dbReference>
<evidence type="ECO:0000313" key="2">
    <source>
        <dbReference type="EMBL" id="KAK0576256.1"/>
    </source>
</evidence>
<feature type="region of interest" description="Disordered" evidence="1">
    <location>
        <begin position="105"/>
        <end position="137"/>
    </location>
</feature>
<name>A0AA39RKT6_ACESA</name>
<dbReference type="AlphaFoldDB" id="A0AA39RKT6"/>
<reference evidence="2" key="1">
    <citation type="journal article" date="2022" name="Plant J.">
        <title>Strategies of tolerance reflected in two North American maple genomes.</title>
        <authorList>
            <person name="McEvoy S.L."/>
            <person name="Sezen U.U."/>
            <person name="Trouern-Trend A."/>
            <person name="McMahon S.M."/>
            <person name="Schaberg P.G."/>
            <person name="Yang J."/>
            <person name="Wegrzyn J.L."/>
            <person name="Swenson N.G."/>
        </authorList>
    </citation>
    <scope>NUCLEOTIDE SEQUENCE</scope>
    <source>
        <strain evidence="2">NS2018</strain>
    </source>
</reference>
<reference evidence="2" key="2">
    <citation type="submission" date="2023-06" db="EMBL/GenBank/DDBJ databases">
        <authorList>
            <person name="Swenson N.G."/>
            <person name="Wegrzyn J.L."/>
            <person name="Mcevoy S.L."/>
        </authorList>
    </citation>
    <scope>NUCLEOTIDE SEQUENCE</scope>
    <source>
        <strain evidence="2">NS2018</strain>
        <tissue evidence="2">Leaf</tissue>
    </source>
</reference>
<organism evidence="2 3">
    <name type="scientific">Acer saccharum</name>
    <name type="common">Sugar maple</name>
    <dbReference type="NCBI Taxonomy" id="4024"/>
    <lineage>
        <taxon>Eukaryota</taxon>
        <taxon>Viridiplantae</taxon>
        <taxon>Streptophyta</taxon>
        <taxon>Embryophyta</taxon>
        <taxon>Tracheophyta</taxon>
        <taxon>Spermatophyta</taxon>
        <taxon>Magnoliopsida</taxon>
        <taxon>eudicotyledons</taxon>
        <taxon>Gunneridae</taxon>
        <taxon>Pentapetalae</taxon>
        <taxon>rosids</taxon>
        <taxon>malvids</taxon>
        <taxon>Sapindales</taxon>
        <taxon>Sapindaceae</taxon>
        <taxon>Hippocastanoideae</taxon>
        <taxon>Acereae</taxon>
        <taxon>Acer</taxon>
    </lineage>
</organism>
<proteinExistence type="predicted"/>
<dbReference type="EMBL" id="JAUESC010000386">
    <property type="protein sequence ID" value="KAK0576256.1"/>
    <property type="molecule type" value="Genomic_DNA"/>
</dbReference>
<evidence type="ECO:0000256" key="1">
    <source>
        <dbReference type="SAM" id="MobiDB-lite"/>
    </source>
</evidence>
<gene>
    <name evidence="2" type="ORF">LWI29_014562</name>
</gene>
<sequence length="137" mass="15320">MVPHPDAPIVPNTDLEPSEWLADSKIWTLYTDGSSNQVDCVARIVLIDLEGIECNHYFSLDKTNSVRRKYQLQRDTDMRFLLLGQTVVPEVYVDLVEKVARDVRDQPAVPPRRSPIPIGVPVAPSPPPFATESVPTT</sequence>
<evidence type="ECO:0000313" key="3">
    <source>
        <dbReference type="Proteomes" id="UP001168877"/>
    </source>
</evidence>
<protein>
    <submittedName>
        <fullName evidence="2">Uncharacterized protein</fullName>
    </submittedName>
</protein>
<keyword evidence="3" id="KW-1185">Reference proteome</keyword>
<comment type="caution">
    <text evidence="2">The sequence shown here is derived from an EMBL/GenBank/DDBJ whole genome shotgun (WGS) entry which is preliminary data.</text>
</comment>